<feature type="transmembrane region" description="Helical" evidence="1">
    <location>
        <begin position="298"/>
        <end position="319"/>
    </location>
</feature>
<dbReference type="EMBL" id="LNIX01000030">
    <property type="protein sequence ID" value="OXA41251.1"/>
    <property type="molecule type" value="Genomic_DNA"/>
</dbReference>
<feature type="transmembrane region" description="Helical" evidence="1">
    <location>
        <begin position="46"/>
        <end position="72"/>
    </location>
</feature>
<dbReference type="Proteomes" id="UP000198287">
    <property type="component" value="Unassembled WGS sequence"/>
</dbReference>
<feature type="transmembrane region" description="Helical" evidence="1">
    <location>
        <begin position="84"/>
        <end position="106"/>
    </location>
</feature>
<feature type="transmembrane region" description="Helical" evidence="1">
    <location>
        <begin position="163"/>
        <end position="183"/>
    </location>
</feature>
<feature type="transmembrane region" description="Helical" evidence="1">
    <location>
        <begin position="237"/>
        <end position="259"/>
    </location>
</feature>
<proteinExistence type="predicted"/>
<keyword evidence="3" id="KW-1185">Reference proteome</keyword>
<feature type="transmembrane region" description="Helical" evidence="1">
    <location>
        <begin position="195"/>
        <end position="217"/>
    </location>
</feature>
<evidence type="ECO:0000313" key="3">
    <source>
        <dbReference type="Proteomes" id="UP000198287"/>
    </source>
</evidence>
<keyword evidence="1" id="KW-0812">Transmembrane</keyword>
<sequence length="427" mass="49316">MPSPLIFYSINEAFRLNKRGLPQTPVGFNYANRKFTFDESTPWKFFGWYFSLIGILPLLTGGSCIYVIFWHFISPRPGFTIAQIVQYCIVFMTCGTLCGIGITTLLSGRLGFLLLNQNLQAYEELMTDDTDDKNMYVPKPRIDSILEIFGTPGLHLKNGKLDIIGILYLVCLTTSTTISRFVIFPMVVLRRMDICGFVIHDLWIWLGVWGNPIIWVIDIIIRTPLTYIFFMECQRTLPFVVFFMAMPLQLFVQSIIKLLDDATEFGGNKFLRETSVRIFKKIQLFVIIPERLVTTLTLLLMFVGVAFLVCLNFATIRFLHYDLPFMYYMMFPILGFILTLVMRAMLPVAIDMHERSVEILRLWRHNTALKGRGKAFLHKTVRAMRPLCFFAGIDDLIFYKIDKPVLGSFFSTIQDWTIALLMSYQPG</sequence>
<keyword evidence="1" id="KW-1133">Transmembrane helix</keyword>
<comment type="caution">
    <text evidence="2">The sequence shown here is derived from an EMBL/GenBank/DDBJ whole genome shotgun (WGS) entry which is preliminary data.</text>
</comment>
<feature type="transmembrane region" description="Helical" evidence="1">
    <location>
        <begin position="325"/>
        <end position="346"/>
    </location>
</feature>
<name>A0A226D9F5_FOLCA</name>
<gene>
    <name evidence="2" type="ORF">Fcan01_24088</name>
</gene>
<dbReference type="AlphaFoldDB" id="A0A226D9F5"/>
<organism evidence="2 3">
    <name type="scientific">Folsomia candida</name>
    <name type="common">Springtail</name>
    <dbReference type="NCBI Taxonomy" id="158441"/>
    <lineage>
        <taxon>Eukaryota</taxon>
        <taxon>Metazoa</taxon>
        <taxon>Ecdysozoa</taxon>
        <taxon>Arthropoda</taxon>
        <taxon>Hexapoda</taxon>
        <taxon>Collembola</taxon>
        <taxon>Entomobryomorpha</taxon>
        <taxon>Isotomoidea</taxon>
        <taxon>Isotomidae</taxon>
        <taxon>Proisotominae</taxon>
        <taxon>Folsomia</taxon>
    </lineage>
</organism>
<reference evidence="2 3" key="1">
    <citation type="submission" date="2015-12" db="EMBL/GenBank/DDBJ databases">
        <title>The genome of Folsomia candida.</title>
        <authorList>
            <person name="Faddeeva A."/>
            <person name="Derks M.F."/>
            <person name="Anvar Y."/>
            <person name="Smit S."/>
            <person name="Van Straalen N."/>
            <person name="Roelofs D."/>
        </authorList>
    </citation>
    <scope>NUCLEOTIDE SEQUENCE [LARGE SCALE GENOMIC DNA]</scope>
    <source>
        <strain evidence="2 3">VU population</strain>
        <tissue evidence="2">Whole body</tissue>
    </source>
</reference>
<evidence type="ECO:0000313" key="2">
    <source>
        <dbReference type="EMBL" id="OXA41251.1"/>
    </source>
</evidence>
<accession>A0A226D9F5</accession>
<evidence type="ECO:0000256" key="1">
    <source>
        <dbReference type="SAM" id="Phobius"/>
    </source>
</evidence>
<keyword evidence="1" id="KW-0472">Membrane</keyword>
<protein>
    <recommendedName>
        <fullName evidence="4">Gustatory receptor</fullName>
    </recommendedName>
</protein>
<evidence type="ECO:0008006" key="4">
    <source>
        <dbReference type="Google" id="ProtNLM"/>
    </source>
</evidence>